<keyword evidence="3" id="KW-0731">Sigma factor</keyword>
<dbReference type="PANTHER" id="PTHR43133:SF51">
    <property type="entry name" value="RNA POLYMERASE SIGMA FACTOR"/>
    <property type="match status" value="1"/>
</dbReference>
<dbReference type="AlphaFoldDB" id="H5SQ91"/>
<dbReference type="GO" id="GO:0003677">
    <property type="term" value="F:DNA binding"/>
    <property type="evidence" value="ECO:0007669"/>
    <property type="project" value="InterPro"/>
</dbReference>
<sequence length="191" mass="22466">MNRVTGDMAELLRRVREGDRAAWAQFYEEFKREVIGVCMAILHNEHEALDAAEETFLKVFSRCAELDPDGNARGWLLKIAANVCKDKLRRERSRMAWLSRWKISELSRWRRNPVETQVRQDFRGEAVQKALTQLDEKYRRPLVLRFYADLDYAQIAEILHEIEGEPITETTVGTRIHRAKEQLRALLQELL</sequence>
<dbReference type="SUPFAM" id="SSF88659">
    <property type="entry name" value="Sigma3 and sigma4 domains of RNA polymerase sigma factors"/>
    <property type="match status" value="1"/>
</dbReference>
<protein>
    <submittedName>
        <fullName evidence="7">RNA polymerase sigma-70 factor, ECF subfamily</fullName>
    </submittedName>
</protein>
<dbReference type="GO" id="GO:0006352">
    <property type="term" value="P:DNA-templated transcription initiation"/>
    <property type="evidence" value="ECO:0007669"/>
    <property type="project" value="InterPro"/>
</dbReference>
<dbReference type="Gene3D" id="1.10.10.10">
    <property type="entry name" value="Winged helix-like DNA-binding domain superfamily/Winged helix DNA-binding domain"/>
    <property type="match status" value="1"/>
</dbReference>
<reference evidence="7" key="1">
    <citation type="journal article" date="2005" name="Environ. Microbiol.">
        <title>Genetic and functional properties of uncultivated thermophilic crenarchaeotes from a subsurface gold mine as revealed by analysis of genome fragments.</title>
        <authorList>
            <person name="Nunoura T."/>
            <person name="Hirayama H."/>
            <person name="Takami H."/>
            <person name="Oida H."/>
            <person name="Nishi S."/>
            <person name="Shimamura S."/>
            <person name="Suzuki Y."/>
            <person name="Inagaki F."/>
            <person name="Takai K."/>
            <person name="Nealson K.H."/>
            <person name="Horikoshi K."/>
        </authorList>
    </citation>
    <scope>NUCLEOTIDE SEQUENCE</scope>
</reference>
<keyword evidence="2" id="KW-0805">Transcription regulation</keyword>
<evidence type="ECO:0000259" key="5">
    <source>
        <dbReference type="Pfam" id="PF04542"/>
    </source>
</evidence>
<dbReference type="GO" id="GO:0016987">
    <property type="term" value="F:sigma factor activity"/>
    <property type="evidence" value="ECO:0007669"/>
    <property type="project" value="UniProtKB-KW"/>
</dbReference>
<dbReference type="Gene3D" id="1.10.1740.10">
    <property type="match status" value="1"/>
</dbReference>
<gene>
    <name evidence="7" type="ORF">HGMM_OP1C022</name>
</gene>
<evidence type="ECO:0000313" key="7">
    <source>
        <dbReference type="EMBL" id="BAL58327.1"/>
    </source>
</evidence>
<evidence type="ECO:0000256" key="1">
    <source>
        <dbReference type="ARBA" id="ARBA00010641"/>
    </source>
</evidence>
<evidence type="ECO:0000259" key="6">
    <source>
        <dbReference type="Pfam" id="PF08281"/>
    </source>
</evidence>
<organism evidence="7">
    <name type="scientific">Acetithermum autotrophicum</name>
    <dbReference type="NCBI Taxonomy" id="1446466"/>
    <lineage>
        <taxon>Bacteria</taxon>
        <taxon>Candidatus Bipolaricaulota</taxon>
        <taxon>Candidatus Acetithermum</taxon>
    </lineage>
</organism>
<dbReference type="EMBL" id="AP011800">
    <property type="protein sequence ID" value="BAL58327.1"/>
    <property type="molecule type" value="Genomic_DNA"/>
</dbReference>
<proteinExistence type="inferred from homology"/>
<keyword evidence="4" id="KW-0804">Transcription</keyword>
<dbReference type="SUPFAM" id="SSF88946">
    <property type="entry name" value="Sigma2 domain of RNA polymerase sigma factors"/>
    <property type="match status" value="1"/>
</dbReference>
<name>H5SQ91_ACEAU</name>
<comment type="similarity">
    <text evidence="1">Belongs to the sigma-70 factor family. ECF subfamily.</text>
</comment>
<dbReference type="CDD" id="cd06171">
    <property type="entry name" value="Sigma70_r4"/>
    <property type="match status" value="1"/>
</dbReference>
<dbReference type="InterPro" id="IPR007627">
    <property type="entry name" value="RNA_pol_sigma70_r2"/>
</dbReference>
<accession>H5SQ91</accession>
<dbReference type="NCBIfam" id="TIGR02937">
    <property type="entry name" value="sigma70-ECF"/>
    <property type="match status" value="1"/>
</dbReference>
<evidence type="ECO:0000256" key="4">
    <source>
        <dbReference type="ARBA" id="ARBA00023163"/>
    </source>
</evidence>
<dbReference type="InterPro" id="IPR013324">
    <property type="entry name" value="RNA_pol_sigma_r3/r4-like"/>
</dbReference>
<dbReference type="Pfam" id="PF08281">
    <property type="entry name" value="Sigma70_r4_2"/>
    <property type="match status" value="1"/>
</dbReference>
<dbReference type="InterPro" id="IPR013249">
    <property type="entry name" value="RNA_pol_sigma70_r4_t2"/>
</dbReference>
<reference evidence="7" key="2">
    <citation type="journal article" date="2012" name="PLoS ONE">
        <title>A Deeply Branching Thermophilic Bacterium with an Ancient Acetyl-CoA Pathway Dominates a Subsurface Ecosystem.</title>
        <authorList>
            <person name="Takami H."/>
            <person name="Noguchi H."/>
            <person name="Takaki Y."/>
            <person name="Uchiyama I."/>
            <person name="Toyoda A."/>
            <person name="Nishi S."/>
            <person name="Chee G.-J."/>
            <person name="Arai W."/>
            <person name="Nunoura T."/>
            <person name="Itoh T."/>
            <person name="Hattori M."/>
            <person name="Takai K."/>
        </authorList>
    </citation>
    <scope>NUCLEOTIDE SEQUENCE</scope>
</reference>
<evidence type="ECO:0000256" key="2">
    <source>
        <dbReference type="ARBA" id="ARBA00023015"/>
    </source>
</evidence>
<dbReference type="Pfam" id="PF04542">
    <property type="entry name" value="Sigma70_r2"/>
    <property type="match status" value="1"/>
</dbReference>
<feature type="domain" description="RNA polymerase sigma-70 region 2" evidence="5">
    <location>
        <begin position="26"/>
        <end position="93"/>
    </location>
</feature>
<dbReference type="InterPro" id="IPR013325">
    <property type="entry name" value="RNA_pol_sigma_r2"/>
</dbReference>
<evidence type="ECO:0000256" key="3">
    <source>
        <dbReference type="ARBA" id="ARBA00023082"/>
    </source>
</evidence>
<dbReference type="InterPro" id="IPR036388">
    <property type="entry name" value="WH-like_DNA-bd_sf"/>
</dbReference>
<feature type="domain" description="RNA polymerase sigma factor 70 region 4 type 2" evidence="6">
    <location>
        <begin position="125"/>
        <end position="183"/>
    </location>
</feature>
<dbReference type="InterPro" id="IPR014284">
    <property type="entry name" value="RNA_pol_sigma-70_dom"/>
</dbReference>
<dbReference type="InterPro" id="IPR039425">
    <property type="entry name" value="RNA_pol_sigma-70-like"/>
</dbReference>
<dbReference type="PANTHER" id="PTHR43133">
    <property type="entry name" value="RNA POLYMERASE ECF-TYPE SIGMA FACTO"/>
    <property type="match status" value="1"/>
</dbReference>